<dbReference type="Pfam" id="PF02211">
    <property type="entry name" value="NHase_beta_C"/>
    <property type="match status" value="1"/>
</dbReference>
<dbReference type="GO" id="GO:0046914">
    <property type="term" value="F:transition metal ion binding"/>
    <property type="evidence" value="ECO:0007669"/>
    <property type="project" value="InterPro"/>
</dbReference>
<keyword evidence="3 5" id="KW-0456">Lyase</keyword>
<dbReference type="Pfam" id="PF21006">
    <property type="entry name" value="NHase_beta_N"/>
    <property type="match status" value="1"/>
</dbReference>
<dbReference type="GO" id="GO:0018822">
    <property type="term" value="F:nitrile hydratase activity"/>
    <property type="evidence" value="ECO:0007669"/>
    <property type="project" value="UniProtKB-EC"/>
</dbReference>
<dbReference type="Gene3D" id="1.10.472.20">
    <property type="entry name" value="Nitrile hydratase, beta subunit"/>
    <property type="match status" value="1"/>
</dbReference>
<dbReference type="InterPro" id="IPR049054">
    <property type="entry name" value="CN_hydtase_beta-like_N"/>
</dbReference>
<feature type="domain" description="Nitrile hydratase beta subunit-like N-terminal" evidence="7">
    <location>
        <begin position="1"/>
        <end position="107"/>
    </location>
</feature>
<gene>
    <name evidence="8" type="primary">cnh1B</name>
</gene>
<dbReference type="NCBIfam" id="TIGR03888">
    <property type="entry name" value="nitrile_beta"/>
    <property type="match status" value="1"/>
</dbReference>
<dbReference type="EMBL" id="MN934984">
    <property type="protein sequence ID" value="QNC71621.1"/>
    <property type="molecule type" value="Genomic_DNA"/>
</dbReference>
<feature type="domain" description="Nitrile hydratase beta subunit" evidence="6">
    <location>
        <begin position="123"/>
        <end position="219"/>
    </location>
</feature>
<reference evidence="8" key="1">
    <citation type="submission" date="2020-01" db="EMBL/GenBank/DDBJ databases">
        <authorList>
            <person name="Guo L."/>
        </authorList>
    </citation>
    <scope>NUCLEOTIDE SEQUENCE</scope>
    <source>
        <strain evidence="8">CGMCC 1.17248</strain>
    </source>
</reference>
<dbReference type="InterPro" id="IPR042262">
    <property type="entry name" value="CN_hydtase_beta_C"/>
</dbReference>
<evidence type="ECO:0000313" key="8">
    <source>
        <dbReference type="EMBL" id="QNC71621.1"/>
    </source>
</evidence>
<name>A0A7G6KSY4_PSESE</name>
<dbReference type="InterPro" id="IPR003168">
    <property type="entry name" value="Nitrile_hydratase_bsu"/>
</dbReference>
<organism evidence="8">
    <name type="scientific">Pseudaminobacter salicylatoxidans</name>
    <dbReference type="NCBI Taxonomy" id="93369"/>
    <lineage>
        <taxon>Bacteria</taxon>
        <taxon>Pseudomonadati</taxon>
        <taxon>Pseudomonadota</taxon>
        <taxon>Alphaproteobacteria</taxon>
        <taxon>Hyphomicrobiales</taxon>
        <taxon>Phyllobacteriaceae</taxon>
        <taxon>Pseudaminobacter</taxon>
    </lineage>
</organism>
<evidence type="ECO:0000256" key="3">
    <source>
        <dbReference type="ARBA" id="ARBA00023239"/>
    </source>
</evidence>
<accession>A0A7G6KSY4</accession>
<evidence type="ECO:0000259" key="6">
    <source>
        <dbReference type="Pfam" id="PF02211"/>
    </source>
</evidence>
<dbReference type="PIRSF" id="PIRSF001427">
    <property type="entry name" value="NHase_beta"/>
    <property type="match status" value="1"/>
</dbReference>
<evidence type="ECO:0000256" key="5">
    <source>
        <dbReference type="PIRNR" id="PIRNR001427"/>
    </source>
</evidence>
<evidence type="ECO:0000256" key="1">
    <source>
        <dbReference type="ARBA" id="ARBA00004042"/>
    </source>
</evidence>
<dbReference type="EC" id="4.2.1.84" evidence="5"/>
<dbReference type="AlphaFoldDB" id="A0A7G6KSY4"/>
<comment type="similarity">
    <text evidence="2 5">Belongs to the nitrile hydratase subunit beta family.</text>
</comment>
<comment type="function">
    <text evidence="1 5">NHase catalyzes the hydration of various nitrile compounds to the corresponding amides.</text>
</comment>
<dbReference type="SUPFAM" id="SSF50090">
    <property type="entry name" value="Electron transport accessory proteins"/>
    <property type="match status" value="1"/>
</dbReference>
<dbReference type="InterPro" id="IPR008990">
    <property type="entry name" value="Elect_transpt_acc-like_dom_sf"/>
</dbReference>
<protein>
    <recommendedName>
        <fullName evidence="5">Nitrile hydratase subunit beta</fullName>
        <shortName evidence="5">NHase</shortName>
        <ecNumber evidence="5">4.2.1.84</ecNumber>
    </recommendedName>
</protein>
<dbReference type="Gene3D" id="2.30.30.50">
    <property type="match status" value="1"/>
</dbReference>
<sequence>MNGIHDCGGIDGLGPIEIEADEPVFHAPWEARVFGLNWAIGANGFWSLDEYRFAMEDRPVVDYMRDSYYAKWVYGLERLLVEKGVVRPGEFTDARHADLPAAAEPKPALKPDMVAPLVRNGVSAKRDTGKPCRFAAGDRVRARNINIAGHTRVPRYIRGKNGVVQFLHGFFTFNDSVANEGLEKPQMVYSVRFAATDLWGDDANPHDSLCIDLWDDHLEALA</sequence>
<dbReference type="InterPro" id="IPR024690">
    <property type="entry name" value="CN_hydtase_beta_dom_C"/>
</dbReference>
<evidence type="ECO:0000259" key="7">
    <source>
        <dbReference type="Pfam" id="PF21006"/>
    </source>
</evidence>
<evidence type="ECO:0000256" key="2">
    <source>
        <dbReference type="ARBA" id="ARBA00009098"/>
    </source>
</evidence>
<comment type="catalytic activity">
    <reaction evidence="4 5">
        <text>an aliphatic primary amide = an aliphatic nitrile + H2O</text>
        <dbReference type="Rhea" id="RHEA:12673"/>
        <dbReference type="ChEBI" id="CHEBI:15377"/>
        <dbReference type="ChEBI" id="CHEBI:65285"/>
        <dbReference type="ChEBI" id="CHEBI:80291"/>
        <dbReference type="EC" id="4.2.1.84"/>
    </reaction>
</comment>
<evidence type="ECO:0000256" key="4">
    <source>
        <dbReference type="ARBA" id="ARBA00044877"/>
    </source>
</evidence>
<proteinExistence type="inferred from homology"/>